<dbReference type="PANTHER" id="PTHR12110">
    <property type="entry name" value="HYDROXYPYRUVATE ISOMERASE"/>
    <property type="match status" value="1"/>
</dbReference>
<reference evidence="2 3" key="1">
    <citation type="submission" date="2019-02" db="EMBL/GenBank/DDBJ databases">
        <title>Deep-cultivation of Planctomycetes and their phenomic and genomic characterization uncovers novel biology.</title>
        <authorList>
            <person name="Wiegand S."/>
            <person name="Jogler M."/>
            <person name="Boedeker C."/>
            <person name="Pinto D."/>
            <person name="Vollmers J."/>
            <person name="Rivas-Marin E."/>
            <person name="Kohn T."/>
            <person name="Peeters S.H."/>
            <person name="Heuer A."/>
            <person name="Rast P."/>
            <person name="Oberbeckmann S."/>
            <person name="Bunk B."/>
            <person name="Jeske O."/>
            <person name="Meyerdierks A."/>
            <person name="Storesund J.E."/>
            <person name="Kallscheuer N."/>
            <person name="Luecker S."/>
            <person name="Lage O.M."/>
            <person name="Pohl T."/>
            <person name="Merkel B.J."/>
            <person name="Hornburger P."/>
            <person name="Mueller R.-W."/>
            <person name="Bruemmer F."/>
            <person name="Labrenz M."/>
            <person name="Spormann A.M."/>
            <person name="Op Den Camp H."/>
            <person name="Overmann J."/>
            <person name="Amann R."/>
            <person name="Jetten M.S.M."/>
            <person name="Mascher T."/>
            <person name="Medema M.H."/>
            <person name="Devos D.P."/>
            <person name="Kaster A.-K."/>
            <person name="Ovreas L."/>
            <person name="Rohde M."/>
            <person name="Galperin M.Y."/>
            <person name="Jogler C."/>
        </authorList>
    </citation>
    <scope>NUCLEOTIDE SEQUENCE [LARGE SCALE GENOMIC DNA]</scope>
    <source>
        <strain evidence="2 3">Mal64</strain>
    </source>
</reference>
<protein>
    <submittedName>
        <fullName evidence="2">Xylose isomerase-like TIM barrel</fullName>
    </submittedName>
</protein>
<name>A0A5C5ZU76_9BACT</name>
<feature type="domain" description="Xylose isomerase-like TIM barrel" evidence="1">
    <location>
        <begin position="22"/>
        <end position="234"/>
    </location>
</feature>
<comment type="caution">
    <text evidence="2">The sequence shown here is derived from an EMBL/GenBank/DDBJ whole genome shotgun (WGS) entry which is preliminary data.</text>
</comment>
<dbReference type="GO" id="GO:0016853">
    <property type="term" value="F:isomerase activity"/>
    <property type="evidence" value="ECO:0007669"/>
    <property type="project" value="UniProtKB-KW"/>
</dbReference>
<gene>
    <name evidence="2" type="ORF">Mal64_15330</name>
</gene>
<evidence type="ECO:0000313" key="3">
    <source>
        <dbReference type="Proteomes" id="UP000315440"/>
    </source>
</evidence>
<dbReference type="RefSeq" id="WP_231993608.1">
    <property type="nucleotide sequence ID" value="NZ_SJPQ01000001.1"/>
</dbReference>
<organism evidence="2 3">
    <name type="scientific">Pseudobythopirellula maris</name>
    <dbReference type="NCBI Taxonomy" id="2527991"/>
    <lineage>
        <taxon>Bacteria</taxon>
        <taxon>Pseudomonadati</taxon>
        <taxon>Planctomycetota</taxon>
        <taxon>Planctomycetia</taxon>
        <taxon>Pirellulales</taxon>
        <taxon>Lacipirellulaceae</taxon>
        <taxon>Pseudobythopirellula</taxon>
    </lineage>
</organism>
<dbReference type="InterPro" id="IPR036237">
    <property type="entry name" value="Xyl_isomerase-like_sf"/>
</dbReference>
<dbReference type="Gene3D" id="3.20.20.150">
    <property type="entry name" value="Divalent-metal-dependent TIM barrel enzymes"/>
    <property type="match status" value="1"/>
</dbReference>
<dbReference type="AlphaFoldDB" id="A0A5C5ZU76"/>
<dbReference type="SUPFAM" id="SSF51658">
    <property type="entry name" value="Xylose isomerase-like"/>
    <property type="match status" value="1"/>
</dbReference>
<accession>A0A5C5ZU76</accession>
<sequence>MFVSASTTCFPELSSEEVLGRLVDLQFTAVELALHEKDGWLAPSAVAADLERAINVCGDTRRLDVAALSLEIEATGDAFYEQFEACCKLAKAIKVATLVVPSSEIGTPFNEEIERLKKMTAIAAFEGAVVALKTQVDCMTQDPDTAAVFCDHVKGLGVTLDPSCFLYGESAGRQYDKLLPYVRHVHLRDTSKESFQVRVGQGEVDYGRLVTQLSKEGYNRALSIEMQPLEGFEHSGEMRKLRLLIDSLL</sequence>
<dbReference type="Proteomes" id="UP000315440">
    <property type="component" value="Unassembled WGS sequence"/>
</dbReference>
<dbReference type="Pfam" id="PF01261">
    <property type="entry name" value="AP_endonuc_2"/>
    <property type="match status" value="1"/>
</dbReference>
<proteinExistence type="predicted"/>
<evidence type="ECO:0000313" key="2">
    <source>
        <dbReference type="EMBL" id="TWT91134.1"/>
    </source>
</evidence>
<evidence type="ECO:0000259" key="1">
    <source>
        <dbReference type="Pfam" id="PF01261"/>
    </source>
</evidence>
<dbReference type="EMBL" id="SJPQ01000001">
    <property type="protein sequence ID" value="TWT91134.1"/>
    <property type="molecule type" value="Genomic_DNA"/>
</dbReference>
<dbReference type="PANTHER" id="PTHR12110:SF53">
    <property type="entry name" value="BLR5974 PROTEIN"/>
    <property type="match status" value="1"/>
</dbReference>
<keyword evidence="2" id="KW-0413">Isomerase</keyword>
<dbReference type="InterPro" id="IPR050312">
    <property type="entry name" value="IolE/XylAMocC-like"/>
</dbReference>
<dbReference type="InterPro" id="IPR013022">
    <property type="entry name" value="Xyl_isomerase-like_TIM-brl"/>
</dbReference>
<keyword evidence="3" id="KW-1185">Reference proteome</keyword>